<keyword evidence="6" id="KW-0418">Kinase</keyword>
<dbReference type="EMBL" id="BMEM01000001">
    <property type="protein sequence ID" value="GGF40513.1"/>
    <property type="molecule type" value="Genomic_DNA"/>
</dbReference>
<dbReference type="GO" id="GO:0005524">
    <property type="term" value="F:ATP binding"/>
    <property type="evidence" value="ECO:0007669"/>
    <property type="project" value="InterPro"/>
</dbReference>
<evidence type="ECO:0000256" key="9">
    <source>
        <dbReference type="ARBA" id="ARBA00038478"/>
    </source>
</evidence>
<dbReference type="PIRSF" id="PIRSF000532">
    <property type="entry name" value="ATP_PFK_prok"/>
    <property type="match status" value="1"/>
</dbReference>
<dbReference type="PRINTS" id="PR00476">
    <property type="entry name" value="PHFRCTKINASE"/>
</dbReference>
<name>A0A917BF35_9MICO</name>
<evidence type="ECO:0000256" key="1">
    <source>
        <dbReference type="ARBA" id="ARBA00001946"/>
    </source>
</evidence>
<evidence type="ECO:0000256" key="6">
    <source>
        <dbReference type="ARBA" id="ARBA00022777"/>
    </source>
</evidence>
<dbReference type="GO" id="GO:0030388">
    <property type="term" value="P:fructose 1,6-bisphosphate metabolic process"/>
    <property type="evidence" value="ECO:0007669"/>
    <property type="project" value="TreeGrafter"/>
</dbReference>
<comment type="pathway">
    <text evidence="2">Carbohydrate degradation; glycolysis; D-glyceraldehyde 3-phosphate and glycerone phosphate from D-glucose: step 3/4.</text>
</comment>
<dbReference type="PANTHER" id="PTHR13697:SF52">
    <property type="entry name" value="ATP-DEPENDENT 6-PHOSPHOFRUCTOKINASE 3"/>
    <property type="match status" value="1"/>
</dbReference>
<keyword evidence="8" id="KW-0324">Glycolysis</keyword>
<dbReference type="RefSeq" id="WP_188428035.1">
    <property type="nucleotide sequence ID" value="NZ_BAABKH010000010.1"/>
</dbReference>
<dbReference type="SUPFAM" id="SSF53784">
    <property type="entry name" value="Phosphofructokinase"/>
    <property type="match status" value="1"/>
</dbReference>
<dbReference type="GO" id="GO:0048029">
    <property type="term" value="F:monosaccharide binding"/>
    <property type="evidence" value="ECO:0007669"/>
    <property type="project" value="TreeGrafter"/>
</dbReference>
<dbReference type="GO" id="GO:0061621">
    <property type="term" value="P:canonical glycolysis"/>
    <property type="evidence" value="ECO:0007669"/>
    <property type="project" value="TreeGrafter"/>
</dbReference>
<evidence type="ECO:0000256" key="8">
    <source>
        <dbReference type="ARBA" id="ARBA00023152"/>
    </source>
</evidence>
<sequence length="382" mass="40884">MRIGILTGGGDVPGLNPCIKAVVNRVYEHGHQVTGIRRGWGGLLSTDLDDPASRAANLMELDPVAVRTVDRTGGTFLHSSRTNPGRVKTADVPDFLTGSVSGDGPHDLTPHVLRVIEDAGIDVLIPIGGDDTLSYGLRMHEEGVPTIAIPKTMDNDVNGTDYCIGFSTAVTRGVQFIHNLRTSTGSHERIAVVELFGRYSGETSLITAYLAGVDRALIPEVPFDLDRVCELLLADKARNPSNYAMLTISEGATIKGGDMMLSGEADAYGHRKLGGIGQLTGALIKERTGEDIVYQQVGYLMRSGSPDSLDLMVATNYAVMAADLALDGSTGRMVALRNGSYSSVPISVTGEGVKRVDVGELYDVPNYLPKVRHVRGKPMFLY</sequence>
<accession>A0A917BF35</accession>
<gene>
    <name evidence="11" type="primary">pfk-2</name>
    <name evidence="11" type="ORF">GCM10011366_05160</name>
</gene>
<dbReference type="GO" id="GO:0003872">
    <property type="term" value="F:6-phosphofructokinase activity"/>
    <property type="evidence" value="ECO:0007669"/>
    <property type="project" value="InterPro"/>
</dbReference>
<dbReference type="GO" id="GO:0016208">
    <property type="term" value="F:AMP binding"/>
    <property type="evidence" value="ECO:0007669"/>
    <property type="project" value="TreeGrafter"/>
</dbReference>
<evidence type="ECO:0000259" key="10">
    <source>
        <dbReference type="Pfam" id="PF00365"/>
    </source>
</evidence>
<comment type="similarity">
    <text evidence="9">Belongs to the phosphofructokinase type A (PFKA) family.</text>
</comment>
<evidence type="ECO:0000256" key="3">
    <source>
        <dbReference type="ARBA" id="ARBA00022490"/>
    </source>
</evidence>
<evidence type="ECO:0000256" key="7">
    <source>
        <dbReference type="ARBA" id="ARBA00022842"/>
    </source>
</evidence>
<dbReference type="Proteomes" id="UP000605670">
    <property type="component" value="Unassembled WGS sequence"/>
</dbReference>
<feature type="domain" description="Phosphofructokinase" evidence="10">
    <location>
        <begin position="2"/>
        <end position="324"/>
    </location>
</feature>
<organism evidence="11 12">
    <name type="scientific">Ornithinimicrobium tianjinense</name>
    <dbReference type="NCBI Taxonomy" id="1195761"/>
    <lineage>
        <taxon>Bacteria</taxon>
        <taxon>Bacillati</taxon>
        <taxon>Actinomycetota</taxon>
        <taxon>Actinomycetes</taxon>
        <taxon>Micrococcales</taxon>
        <taxon>Ornithinimicrobiaceae</taxon>
        <taxon>Ornithinimicrobium</taxon>
    </lineage>
</organism>
<evidence type="ECO:0000313" key="12">
    <source>
        <dbReference type="Proteomes" id="UP000605670"/>
    </source>
</evidence>
<dbReference type="InterPro" id="IPR035966">
    <property type="entry name" value="PKF_sf"/>
</dbReference>
<dbReference type="GO" id="GO:0005945">
    <property type="term" value="C:6-phosphofructokinase complex"/>
    <property type="evidence" value="ECO:0007669"/>
    <property type="project" value="TreeGrafter"/>
</dbReference>
<dbReference type="AlphaFoldDB" id="A0A917BF35"/>
<dbReference type="InterPro" id="IPR012003">
    <property type="entry name" value="ATP_PFK_prok-type"/>
</dbReference>
<dbReference type="Pfam" id="PF00365">
    <property type="entry name" value="PFK"/>
    <property type="match status" value="1"/>
</dbReference>
<dbReference type="GO" id="GO:0006002">
    <property type="term" value="P:fructose 6-phosphate metabolic process"/>
    <property type="evidence" value="ECO:0007669"/>
    <property type="project" value="InterPro"/>
</dbReference>
<protein>
    <submittedName>
        <fullName evidence="11">6-phosphofructokinase</fullName>
    </submittedName>
</protein>
<dbReference type="InterPro" id="IPR022953">
    <property type="entry name" value="ATP_PFK"/>
</dbReference>
<proteinExistence type="inferred from homology"/>
<keyword evidence="5" id="KW-0479">Metal-binding</keyword>
<evidence type="ECO:0000256" key="2">
    <source>
        <dbReference type="ARBA" id="ARBA00004679"/>
    </source>
</evidence>
<evidence type="ECO:0000313" key="11">
    <source>
        <dbReference type="EMBL" id="GGF40513.1"/>
    </source>
</evidence>
<keyword evidence="3" id="KW-0963">Cytoplasm</keyword>
<keyword evidence="12" id="KW-1185">Reference proteome</keyword>
<keyword evidence="7" id="KW-0460">Magnesium</keyword>
<keyword evidence="4" id="KW-0808">Transferase</keyword>
<dbReference type="GO" id="GO:0070095">
    <property type="term" value="F:fructose-6-phosphate binding"/>
    <property type="evidence" value="ECO:0007669"/>
    <property type="project" value="TreeGrafter"/>
</dbReference>
<reference evidence="11" key="1">
    <citation type="journal article" date="2014" name="Int. J. Syst. Evol. Microbiol.">
        <title>Complete genome sequence of Corynebacterium casei LMG S-19264T (=DSM 44701T), isolated from a smear-ripened cheese.</title>
        <authorList>
            <consortium name="US DOE Joint Genome Institute (JGI-PGF)"/>
            <person name="Walter F."/>
            <person name="Albersmeier A."/>
            <person name="Kalinowski J."/>
            <person name="Ruckert C."/>
        </authorList>
    </citation>
    <scope>NUCLEOTIDE SEQUENCE</scope>
    <source>
        <strain evidence="11">CGMCC 1.12160</strain>
    </source>
</reference>
<comment type="cofactor">
    <cofactor evidence="1">
        <name>Mg(2+)</name>
        <dbReference type="ChEBI" id="CHEBI:18420"/>
    </cofactor>
</comment>
<reference evidence="11" key="2">
    <citation type="submission" date="2020-09" db="EMBL/GenBank/DDBJ databases">
        <authorList>
            <person name="Sun Q."/>
            <person name="Zhou Y."/>
        </authorList>
    </citation>
    <scope>NUCLEOTIDE SEQUENCE</scope>
    <source>
        <strain evidence="11">CGMCC 1.12160</strain>
    </source>
</reference>
<dbReference type="GO" id="GO:0046872">
    <property type="term" value="F:metal ion binding"/>
    <property type="evidence" value="ECO:0007669"/>
    <property type="project" value="UniProtKB-KW"/>
</dbReference>
<comment type="caution">
    <text evidence="11">The sequence shown here is derived from an EMBL/GenBank/DDBJ whole genome shotgun (WGS) entry which is preliminary data.</text>
</comment>
<dbReference type="Gene3D" id="3.40.50.460">
    <property type="entry name" value="Phosphofructokinase domain"/>
    <property type="match status" value="1"/>
</dbReference>
<dbReference type="GO" id="GO:0042802">
    <property type="term" value="F:identical protein binding"/>
    <property type="evidence" value="ECO:0007669"/>
    <property type="project" value="TreeGrafter"/>
</dbReference>
<dbReference type="InterPro" id="IPR000023">
    <property type="entry name" value="Phosphofructokinase_dom"/>
</dbReference>
<evidence type="ECO:0000256" key="4">
    <source>
        <dbReference type="ARBA" id="ARBA00022679"/>
    </source>
</evidence>
<dbReference type="Gene3D" id="3.40.50.450">
    <property type="match status" value="1"/>
</dbReference>
<evidence type="ECO:0000256" key="5">
    <source>
        <dbReference type="ARBA" id="ARBA00022723"/>
    </source>
</evidence>
<dbReference type="PANTHER" id="PTHR13697">
    <property type="entry name" value="PHOSPHOFRUCTOKINASE"/>
    <property type="match status" value="1"/>
</dbReference>